<comment type="caution">
    <text evidence="3">The sequence shown here is derived from an EMBL/GenBank/DDBJ whole genome shotgun (WGS) entry which is preliminary data.</text>
</comment>
<evidence type="ECO:0000256" key="1">
    <source>
        <dbReference type="SAM" id="MobiDB-lite"/>
    </source>
</evidence>
<keyword evidence="2" id="KW-0472">Membrane</keyword>
<feature type="transmembrane region" description="Helical" evidence="2">
    <location>
        <begin position="14"/>
        <end position="35"/>
    </location>
</feature>
<evidence type="ECO:0000313" key="4">
    <source>
        <dbReference type="Proteomes" id="UP000433883"/>
    </source>
</evidence>
<feature type="region of interest" description="Disordered" evidence="1">
    <location>
        <begin position="117"/>
        <end position="140"/>
    </location>
</feature>
<feature type="compositionally biased region" description="Polar residues" evidence="1">
    <location>
        <begin position="193"/>
        <end position="224"/>
    </location>
</feature>
<reference evidence="3 4" key="1">
    <citation type="submission" date="2019-11" db="EMBL/GenBank/DDBJ databases">
        <title>Venturia inaequalis Genome Resource.</title>
        <authorList>
            <person name="Lichtner F.J."/>
        </authorList>
    </citation>
    <scope>NUCLEOTIDE SEQUENCE [LARGE SCALE GENOMIC DNA]</scope>
    <source>
        <strain evidence="3">Bline_iso_100314</strain>
    </source>
</reference>
<dbReference type="AlphaFoldDB" id="A0A8H3UIJ8"/>
<dbReference type="Proteomes" id="UP000433883">
    <property type="component" value="Unassembled WGS sequence"/>
</dbReference>
<sequence>MSDFFTGWALWEKMTFILALCIVMAMGLGGCRNVYTRWRLRQYTSVSIKHPTPNMVEAQTTDEIPFGIKAIERGVEVEGVWISRSNTPVPSGSNSLNNSPATSARASVASSIFLNEGTIPKPESASSQSDKSKRHSLIKPSWASHKEVPIVLERDRSTERLVPESSRSRLPYAGSSRCRHASMPVMSRLRESMTLSPQPDYNRESSGSLTDGDQGSQRPSSEPRPSTDPSTSLNSSGSSSRSYRRASQYTYTEPSSENERQPLAWPRKHKGKGRMLDSGADLGLLQSHRMSHVAETGQLGQRTRLIGNASNGRMSPVGLEPLNLKSEAEPESEPEPELPELDMTFPTLSQVDLHFETSSSTFSAPVPRGLFETPMPHLDSMSDYSSELDLGVIQDVIRTRYLDEPRPRCPSPGSKMERRTSSGERRSFQADRDSKILRSINSSFQVLRPGTFAQPEAAIVEPAPSIRERSSDRSRKHSRRLRNRQGSNSSSSKRTSFIEIIYGNERHPS</sequence>
<dbReference type="PANTHER" id="PTHR40623">
    <property type="entry name" value="INTEGRAL MEMBRANE PROTEIN"/>
    <property type="match status" value="1"/>
</dbReference>
<feature type="compositionally biased region" description="Basic residues" evidence="1">
    <location>
        <begin position="474"/>
        <end position="483"/>
    </location>
</feature>
<gene>
    <name evidence="3" type="ORF">BLS_004803</name>
</gene>
<protein>
    <submittedName>
        <fullName evidence="3">Uncharacterized protein</fullName>
    </submittedName>
</protein>
<feature type="region of interest" description="Disordered" evidence="1">
    <location>
        <begin position="455"/>
        <end position="509"/>
    </location>
</feature>
<keyword evidence="2" id="KW-1133">Transmembrane helix</keyword>
<feature type="region of interest" description="Disordered" evidence="1">
    <location>
        <begin position="158"/>
        <end position="278"/>
    </location>
</feature>
<feature type="compositionally biased region" description="Basic and acidic residues" evidence="1">
    <location>
        <begin position="415"/>
        <end position="434"/>
    </location>
</feature>
<organism evidence="3 4">
    <name type="scientific">Venturia inaequalis</name>
    <name type="common">Apple scab fungus</name>
    <dbReference type="NCBI Taxonomy" id="5025"/>
    <lineage>
        <taxon>Eukaryota</taxon>
        <taxon>Fungi</taxon>
        <taxon>Dikarya</taxon>
        <taxon>Ascomycota</taxon>
        <taxon>Pezizomycotina</taxon>
        <taxon>Dothideomycetes</taxon>
        <taxon>Pleosporomycetidae</taxon>
        <taxon>Venturiales</taxon>
        <taxon>Venturiaceae</taxon>
        <taxon>Venturia</taxon>
    </lineage>
</organism>
<feature type="region of interest" description="Disordered" evidence="1">
    <location>
        <begin position="293"/>
        <end position="318"/>
    </location>
</feature>
<feature type="compositionally biased region" description="Polar residues" evidence="1">
    <location>
        <begin position="485"/>
        <end position="495"/>
    </location>
</feature>
<evidence type="ECO:0000313" key="3">
    <source>
        <dbReference type="EMBL" id="KAE9970670.1"/>
    </source>
</evidence>
<name>A0A8H3UIJ8_VENIN</name>
<evidence type="ECO:0000256" key="2">
    <source>
        <dbReference type="SAM" id="Phobius"/>
    </source>
</evidence>
<proteinExistence type="predicted"/>
<feature type="region of interest" description="Disordered" evidence="1">
    <location>
        <begin position="401"/>
        <end position="434"/>
    </location>
</feature>
<feature type="compositionally biased region" description="Low complexity" evidence="1">
    <location>
        <begin position="227"/>
        <end position="251"/>
    </location>
</feature>
<dbReference type="PANTHER" id="PTHR40623:SF2">
    <property type="entry name" value="INTEGRAL MEMBRANE PROTEIN"/>
    <property type="match status" value="1"/>
</dbReference>
<accession>A0A8H3UIJ8</accession>
<keyword evidence="2" id="KW-0812">Transmembrane</keyword>
<dbReference type="EMBL" id="WNWQ01000318">
    <property type="protein sequence ID" value="KAE9970670.1"/>
    <property type="molecule type" value="Genomic_DNA"/>
</dbReference>